<sequence length="280" mass="31794">MQRLDKGSGLTYQQWCLAMTTILDHDGCVSVWTLYEALAKHLAGSAANSPASDNTTSSSSTSPAWMVRIRQCASKRAKFQLQRMDREYGEENVRKAVAIARELIYDNMIHLRYIGFENTYKDITHYGCHLSINNFYQALDVLDFDVPLYGSNTIMLIAYPFENRICSQLHQIRATEAHLGAWNSSRGCAYSLAFRMKNGIYKVDVDRRYTTDGGFPRLLFNNPECFQLSEAIQTFTMALRITSVISMTTTPNTEVAKSTLSKDHGPEEVAEVHFDEFTLY</sequence>
<accession>D8RSR3</accession>
<dbReference type="Proteomes" id="UP000001514">
    <property type="component" value="Unassembled WGS sequence"/>
</dbReference>
<dbReference type="HOGENOM" id="CLU_995354_0_0_1"/>
<name>D8RSR3_SELML</name>
<dbReference type="InParanoid" id="D8RSR3"/>
<gene>
    <name evidence="1" type="ORF">SELMODRAFT_414433</name>
</gene>
<proteinExistence type="predicted"/>
<evidence type="ECO:0000313" key="1">
    <source>
        <dbReference type="EMBL" id="EFJ24907.1"/>
    </source>
</evidence>
<organism evidence="2">
    <name type="scientific">Selaginella moellendorffii</name>
    <name type="common">Spikemoss</name>
    <dbReference type="NCBI Taxonomy" id="88036"/>
    <lineage>
        <taxon>Eukaryota</taxon>
        <taxon>Viridiplantae</taxon>
        <taxon>Streptophyta</taxon>
        <taxon>Embryophyta</taxon>
        <taxon>Tracheophyta</taxon>
        <taxon>Lycopodiopsida</taxon>
        <taxon>Selaginellales</taxon>
        <taxon>Selaginellaceae</taxon>
        <taxon>Selaginella</taxon>
    </lineage>
</organism>
<protein>
    <submittedName>
        <fullName evidence="1">Uncharacterized protein</fullName>
    </submittedName>
</protein>
<dbReference type="Gramene" id="EFJ24907">
    <property type="protein sequence ID" value="EFJ24907"/>
    <property type="gene ID" value="SELMODRAFT_414433"/>
</dbReference>
<dbReference type="EMBL" id="GL377588">
    <property type="protein sequence ID" value="EFJ24907.1"/>
    <property type="molecule type" value="Genomic_DNA"/>
</dbReference>
<dbReference type="KEGG" id="smo:SELMODRAFT_414433"/>
<reference evidence="1 2" key="1">
    <citation type="journal article" date="2011" name="Science">
        <title>The Selaginella genome identifies genetic changes associated with the evolution of vascular plants.</title>
        <authorList>
            <person name="Banks J.A."/>
            <person name="Nishiyama T."/>
            <person name="Hasebe M."/>
            <person name="Bowman J.L."/>
            <person name="Gribskov M."/>
            <person name="dePamphilis C."/>
            <person name="Albert V.A."/>
            <person name="Aono N."/>
            <person name="Aoyama T."/>
            <person name="Ambrose B.A."/>
            <person name="Ashton N.W."/>
            <person name="Axtell M.J."/>
            <person name="Barker E."/>
            <person name="Barker M.S."/>
            <person name="Bennetzen J.L."/>
            <person name="Bonawitz N.D."/>
            <person name="Chapple C."/>
            <person name="Cheng C."/>
            <person name="Correa L.G."/>
            <person name="Dacre M."/>
            <person name="DeBarry J."/>
            <person name="Dreyer I."/>
            <person name="Elias M."/>
            <person name="Engstrom E.M."/>
            <person name="Estelle M."/>
            <person name="Feng L."/>
            <person name="Finet C."/>
            <person name="Floyd S.K."/>
            <person name="Frommer W.B."/>
            <person name="Fujita T."/>
            <person name="Gramzow L."/>
            <person name="Gutensohn M."/>
            <person name="Harholt J."/>
            <person name="Hattori M."/>
            <person name="Heyl A."/>
            <person name="Hirai T."/>
            <person name="Hiwatashi Y."/>
            <person name="Ishikawa M."/>
            <person name="Iwata M."/>
            <person name="Karol K.G."/>
            <person name="Koehler B."/>
            <person name="Kolukisaoglu U."/>
            <person name="Kubo M."/>
            <person name="Kurata T."/>
            <person name="Lalonde S."/>
            <person name="Li K."/>
            <person name="Li Y."/>
            <person name="Litt A."/>
            <person name="Lyons E."/>
            <person name="Manning G."/>
            <person name="Maruyama T."/>
            <person name="Michael T.P."/>
            <person name="Mikami K."/>
            <person name="Miyazaki S."/>
            <person name="Morinaga S."/>
            <person name="Murata T."/>
            <person name="Mueller-Roeber B."/>
            <person name="Nelson D.R."/>
            <person name="Obara M."/>
            <person name="Oguri Y."/>
            <person name="Olmstead R.G."/>
            <person name="Onodera N."/>
            <person name="Petersen B.L."/>
            <person name="Pils B."/>
            <person name="Prigge M."/>
            <person name="Rensing S.A."/>
            <person name="Riano-Pachon D.M."/>
            <person name="Roberts A.W."/>
            <person name="Sato Y."/>
            <person name="Scheller H.V."/>
            <person name="Schulz B."/>
            <person name="Schulz C."/>
            <person name="Shakirov E.V."/>
            <person name="Shibagaki N."/>
            <person name="Shinohara N."/>
            <person name="Shippen D.E."/>
            <person name="Soerensen I."/>
            <person name="Sotooka R."/>
            <person name="Sugimoto N."/>
            <person name="Sugita M."/>
            <person name="Sumikawa N."/>
            <person name="Tanurdzic M."/>
            <person name="Theissen G."/>
            <person name="Ulvskov P."/>
            <person name="Wakazuki S."/>
            <person name="Weng J.K."/>
            <person name="Willats W.W."/>
            <person name="Wipf D."/>
            <person name="Wolf P.G."/>
            <person name="Yang L."/>
            <person name="Zimmer A.D."/>
            <person name="Zhu Q."/>
            <person name="Mitros T."/>
            <person name="Hellsten U."/>
            <person name="Loque D."/>
            <person name="Otillar R."/>
            <person name="Salamov A."/>
            <person name="Schmutz J."/>
            <person name="Shapiro H."/>
            <person name="Lindquist E."/>
            <person name="Lucas S."/>
            <person name="Rokhsar D."/>
            <person name="Grigoriev I.V."/>
        </authorList>
    </citation>
    <scope>NUCLEOTIDE SEQUENCE [LARGE SCALE GENOMIC DNA]</scope>
</reference>
<keyword evidence="2" id="KW-1185">Reference proteome</keyword>
<evidence type="ECO:0000313" key="2">
    <source>
        <dbReference type="Proteomes" id="UP000001514"/>
    </source>
</evidence>
<dbReference type="AlphaFoldDB" id="D8RSR3"/>